<dbReference type="InterPro" id="IPR013538">
    <property type="entry name" value="ASHA1/2-like_C"/>
</dbReference>
<evidence type="ECO:0000256" key="1">
    <source>
        <dbReference type="ARBA" id="ARBA00006817"/>
    </source>
</evidence>
<name>A0A1I0QIR3_9RHOB</name>
<evidence type="ECO:0000313" key="4">
    <source>
        <dbReference type="Proteomes" id="UP000199167"/>
    </source>
</evidence>
<evidence type="ECO:0000313" key="3">
    <source>
        <dbReference type="EMBL" id="SEW27097.1"/>
    </source>
</evidence>
<evidence type="ECO:0000259" key="2">
    <source>
        <dbReference type="Pfam" id="PF08327"/>
    </source>
</evidence>
<proteinExistence type="inferred from homology"/>
<dbReference type="OrthoDB" id="9805228at2"/>
<dbReference type="AlphaFoldDB" id="A0A1I0QIR3"/>
<protein>
    <submittedName>
        <fullName evidence="3">Uncharacterized conserved protein YndB, AHSA1/START domain</fullName>
    </submittedName>
</protein>
<reference evidence="3 4" key="1">
    <citation type="submission" date="2016-10" db="EMBL/GenBank/DDBJ databases">
        <authorList>
            <person name="de Groot N.N."/>
        </authorList>
    </citation>
    <scope>NUCLEOTIDE SEQUENCE [LARGE SCALE GENOMIC DNA]</scope>
    <source>
        <strain evidence="3 4">DSM 17925</strain>
    </source>
</reference>
<comment type="similarity">
    <text evidence="1">Belongs to the AHA1 family.</text>
</comment>
<organism evidence="3 4">
    <name type="scientific">Cognatiyoonia koreensis</name>
    <dbReference type="NCBI Taxonomy" id="364200"/>
    <lineage>
        <taxon>Bacteria</taxon>
        <taxon>Pseudomonadati</taxon>
        <taxon>Pseudomonadota</taxon>
        <taxon>Alphaproteobacteria</taxon>
        <taxon>Rhodobacterales</taxon>
        <taxon>Paracoccaceae</taxon>
        <taxon>Cognatiyoonia</taxon>
    </lineage>
</organism>
<gene>
    <name evidence="3" type="ORF">SAMN04488515_1955</name>
</gene>
<dbReference type="SUPFAM" id="SSF55961">
    <property type="entry name" value="Bet v1-like"/>
    <property type="match status" value="1"/>
</dbReference>
<keyword evidence="4" id="KW-1185">Reference proteome</keyword>
<dbReference type="Gene3D" id="3.30.530.20">
    <property type="match status" value="1"/>
</dbReference>
<feature type="domain" description="Activator of Hsp90 ATPase homologue 1/2-like C-terminal" evidence="2">
    <location>
        <begin position="16"/>
        <end position="147"/>
    </location>
</feature>
<dbReference type="InterPro" id="IPR023393">
    <property type="entry name" value="START-like_dom_sf"/>
</dbReference>
<accession>A0A1I0QIR3</accession>
<dbReference type="Proteomes" id="UP000199167">
    <property type="component" value="Unassembled WGS sequence"/>
</dbReference>
<dbReference type="STRING" id="364200.SAMN04488515_1955"/>
<dbReference type="EMBL" id="FOIZ01000001">
    <property type="protein sequence ID" value="SEW27097.1"/>
    <property type="molecule type" value="Genomic_DNA"/>
</dbReference>
<sequence length="154" mass="16891">MGTDTSSFDMQRNMPLPPAKLWELLIFPAHREKWGVPDPSMVLEMENVDTRVGGLERHRCGPKDNPEFIAETRWYDLTVPERAVFTETLIFGGEAVATSLVTYALSGDDTSTQLFVTVAASSFSGPETLDEMQAGWGGGLDLLVQYAGQIHAPS</sequence>
<dbReference type="Pfam" id="PF08327">
    <property type="entry name" value="AHSA1"/>
    <property type="match status" value="1"/>
</dbReference>
<dbReference type="RefSeq" id="WP_089993290.1">
    <property type="nucleotide sequence ID" value="NZ_FOIZ01000001.1"/>
</dbReference>